<gene>
    <name evidence="8" type="ORF">E4K65_15845</name>
</gene>
<evidence type="ECO:0000259" key="6">
    <source>
        <dbReference type="Pfam" id="PF00441"/>
    </source>
</evidence>
<name>A0A4Y9LXZ3_9BRAD</name>
<protein>
    <submittedName>
        <fullName evidence="8">Acyl-CoA dehydrogenase</fullName>
    </submittedName>
</protein>
<dbReference type="InterPro" id="IPR009100">
    <property type="entry name" value="AcylCoA_DH/oxidase_NM_dom_sf"/>
</dbReference>
<dbReference type="AlphaFoldDB" id="A0A4Y9LXZ3"/>
<comment type="similarity">
    <text evidence="2 5">Belongs to the acyl-CoA dehydrogenase family.</text>
</comment>
<dbReference type="Gene3D" id="1.10.540.10">
    <property type="entry name" value="Acyl-CoA dehydrogenase/oxidase, N-terminal domain"/>
    <property type="match status" value="1"/>
</dbReference>
<dbReference type="InterPro" id="IPR046373">
    <property type="entry name" value="Acyl-CoA_Oxase/DH_mid-dom_sf"/>
</dbReference>
<comment type="caution">
    <text evidence="8">The sequence shown here is derived from an EMBL/GenBank/DDBJ whole genome shotgun (WGS) entry which is preliminary data.</text>
</comment>
<dbReference type="PROSITE" id="PS00072">
    <property type="entry name" value="ACYL_COA_DH_1"/>
    <property type="match status" value="1"/>
</dbReference>
<dbReference type="Gene3D" id="1.20.140.10">
    <property type="entry name" value="Butyryl-CoA Dehydrogenase, subunit A, domain 3"/>
    <property type="match status" value="1"/>
</dbReference>
<dbReference type="GO" id="GO:0003995">
    <property type="term" value="F:acyl-CoA dehydrogenase activity"/>
    <property type="evidence" value="ECO:0007669"/>
    <property type="project" value="InterPro"/>
</dbReference>
<evidence type="ECO:0000256" key="1">
    <source>
        <dbReference type="ARBA" id="ARBA00001974"/>
    </source>
</evidence>
<evidence type="ECO:0000256" key="5">
    <source>
        <dbReference type="RuleBase" id="RU362125"/>
    </source>
</evidence>
<evidence type="ECO:0000256" key="2">
    <source>
        <dbReference type="ARBA" id="ARBA00009347"/>
    </source>
</evidence>
<dbReference type="PANTHER" id="PTHR43884">
    <property type="entry name" value="ACYL-COA DEHYDROGENASE"/>
    <property type="match status" value="1"/>
</dbReference>
<proteinExistence type="inferred from homology"/>
<dbReference type="OrthoDB" id="142556at2"/>
<dbReference type="InterPro" id="IPR009075">
    <property type="entry name" value="AcylCo_DH/oxidase_C"/>
</dbReference>
<evidence type="ECO:0000256" key="3">
    <source>
        <dbReference type="ARBA" id="ARBA00022630"/>
    </source>
</evidence>
<dbReference type="InterPro" id="IPR036250">
    <property type="entry name" value="AcylCo_DH-like_C"/>
</dbReference>
<reference evidence="8 9" key="1">
    <citation type="submission" date="2019-03" db="EMBL/GenBank/DDBJ databases">
        <title>Bradyrhizobium diversity isolated from nodules of Chamaecrista fasciculata.</title>
        <authorList>
            <person name="Klepa M.S."/>
            <person name="Urquiaga M.O."/>
            <person name="Hungria M."/>
            <person name="Delamuta J.R."/>
        </authorList>
    </citation>
    <scope>NUCLEOTIDE SEQUENCE [LARGE SCALE GENOMIC DNA]</scope>
    <source>
        <strain evidence="8 9">CNPSo 3448</strain>
    </source>
</reference>
<evidence type="ECO:0000313" key="9">
    <source>
        <dbReference type="Proteomes" id="UP000297966"/>
    </source>
</evidence>
<keyword evidence="9" id="KW-1185">Reference proteome</keyword>
<organism evidence="8 9">
    <name type="scientific">Bradyrhizobium niftali</name>
    <dbReference type="NCBI Taxonomy" id="2560055"/>
    <lineage>
        <taxon>Bacteria</taxon>
        <taxon>Pseudomonadati</taxon>
        <taxon>Pseudomonadota</taxon>
        <taxon>Alphaproteobacteria</taxon>
        <taxon>Hyphomicrobiales</taxon>
        <taxon>Nitrobacteraceae</taxon>
        <taxon>Bradyrhizobium</taxon>
    </lineage>
</organism>
<dbReference type="EMBL" id="SPQT01000007">
    <property type="protein sequence ID" value="TFV47703.1"/>
    <property type="molecule type" value="Genomic_DNA"/>
</dbReference>
<evidence type="ECO:0000259" key="7">
    <source>
        <dbReference type="Pfam" id="PF02770"/>
    </source>
</evidence>
<evidence type="ECO:0000313" key="8">
    <source>
        <dbReference type="EMBL" id="TFV47703.1"/>
    </source>
</evidence>
<dbReference type="InterPro" id="IPR006091">
    <property type="entry name" value="Acyl-CoA_Oxase/DH_mid-dom"/>
</dbReference>
<dbReference type="SUPFAM" id="SSF56645">
    <property type="entry name" value="Acyl-CoA dehydrogenase NM domain-like"/>
    <property type="match status" value="1"/>
</dbReference>
<keyword evidence="3 5" id="KW-0285">Flavoprotein</keyword>
<dbReference type="Gene3D" id="2.40.110.10">
    <property type="entry name" value="Butyryl-CoA Dehydrogenase, subunit A, domain 2"/>
    <property type="match status" value="1"/>
</dbReference>
<dbReference type="GO" id="GO:0050660">
    <property type="term" value="F:flavin adenine dinucleotide binding"/>
    <property type="evidence" value="ECO:0007669"/>
    <property type="project" value="InterPro"/>
</dbReference>
<dbReference type="Proteomes" id="UP000297966">
    <property type="component" value="Unassembled WGS sequence"/>
</dbReference>
<dbReference type="InterPro" id="IPR006089">
    <property type="entry name" value="Acyl-CoA_DH_CS"/>
</dbReference>
<dbReference type="Pfam" id="PF00441">
    <property type="entry name" value="Acyl-CoA_dh_1"/>
    <property type="match status" value="1"/>
</dbReference>
<feature type="domain" description="Acyl-CoA dehydrogenase/oxidase C-terminal" evidence="6">
    <location>
        <begin position="266"/>
        <end position="404"/>
    </location>
</feature>
<dbReference type="PANTHER" id="PTHR43884:SF12">
    <property type="entry name" value="ISOVALERYL-COA DEHYDROGENASE, MITOCHONDRIAL-RELATED"/>
    <property type="match status" value="1"/>
</dbReference>
<evidence type="ECO:0000256" key="4">
    <source>
        <dbReference type="ARBA" id="ARBA00022827"/>
    </source>
</evidence>
<feature type="domain" description="Acyl-CoA oxidase/dehydrogenase middle" evidence="7">
    <location>
        <begin position="147"/>
        <end position="242"/>
    </location>
</feature>
<accession>A0A4Y9LXZ3</accession>
<keyword evidence="5" id="KW-0560">Oxidoreductase</keyword>
<sequence>MRFCARGCRRGTCGDNLGEDRRVNKFSAALNVHIEQVREWGQREVRPAGLEADRNGAPLPPDHPYFAGYVDFRRRHPGPVDDGAVPEGPAVRMAAINEENAYWDRGMGVAAPGPGLPAPIVAAAGTPEQREHFLGPFRGSEIPRWGSFALTEPSGGSDTTAFRTRATRTDRGFLLNGAKCFIGNAARADWVLVQANLDPDKGRSGQRSFFVERGNRGMTGIKVENKMGLRAYESVSFILEDCEVPRDNILGGERPEQTSRSSAYGATMGTLNTTRVGVAASAVGLARSAYDEALNFAKQSGAFRSIRVRDRLEAMHRQLRAAWLMTLRAAWKADSRIPNIVDASMAKVFAAETAQDLASAGMEIVGLEAGAGHHLVEKLFRDAKALNIVEGTGQIQRIIMARHLVGLPR</sequence>
<keyword evidence="4 5" id="KW-0274">FAD</keyword>
<comment type="cofactor">
    <cofactor evidence="1 5">
        <name>FAD</name>
        <dbReference type="ChEBI" id="CHEBI:57692"/>
    </cofactor>
</comment>
<dbReference type="SUPFAM" id="SSF47203">
    <property type="entry name" value="Acyl-CoA dehydrogenase C-terminal domain-like"/>
    <property type="match status" value="1"/>
</dbReference>
<dbReference type="Pfam" id="PF02770">
    <property type="entry name" value="Acyl-CoA_dh_M"/>
    <property type="match status" value="1"/>
</dbReference>
<dbReference type="InterPro" id="IPR037069">
    <property type="entry name" value="AcylCoA_DH/ox_N_sf"/>
</dbReference>